<dbReference type="InterPro" id="IPR014001">
    <property type="entry name" value="Helicase_ATP-bd"/>
</dbReference>
<keyword evidence="5" id="KW-0067">ATP-binding</keyword>
<feature type="short sequence motif" description="Q motif" evidence="6">
    <location>
        <begin position="98"/>
        <end position="126"/>
    </location>
</feature>
<dbReference type="CDD" id="cd18787">
    <property type="entry name" value="SF2_C_DEAD"/>
    <property type="match status" value="1"/>
</dbReference>
<evidence type="ECO:0000256" key="2">
    <source>
        <dbReference type="ARBA" id="ARBA00022741"/>
    </source>
</evidence>
<dbReference type="EC" id="3.6.4.13" evidence="1"/>
<evidence type="ECO:0000256" key="3">
    <source>
        <dbReference type="ARBA" id="ARBA00022801"/>
    </source>
</evidence>
<dbReference type="Pfam" id="PF00270">
    <property type="entry name" value="DEAD"/>
    <property type="match status" value="1"/>
</dbReference>
<evidence type="ECO:0000256" key="4">
    <source>
        <dbReference type="ARBA" id="ARBA00022806"/>
    </source>
</evidence>
<dbReference type="PANTHER" id="PTHR47963">
    <property type="entry name" value="DEAD-BOX ATP-DEPENDENT RNA HELICASE 47, MITOCHONDRIAL"/>
    <property type="match status" value="1"/>
</dbReference>
<dbReference type="GO" id="GO:0005524">
    <property type="term" value="F:ATP binding"/>
    <property type="evidence" value="ECO:0007669"/>
    <property type="project" value="UniProtKB-KW"/>
</dbReference>
<keyword evidence="4" id="KW-0347">Helicase</keyword>
<dbReference type="PROSITE" id="PS51195">
    <property type="entry name" value="Q_MOTIF"/>
    <property type="match status" value="1"/>
</dbReference>
<dbReference type="AlphaFoldDB" id="A0AAW1PBN9"/>
<protein>
    <recommendedName>
        <fullName evidence="1">RNA helicase</fullName>
        <ecNumber evidence="1">3.6.4.13</ecNumber>
    </recommendedName>
</protein>
<evidence type="ECO:0000256" key="7">
    <source>
        <dbReference type="SAM" id="MobiDB-lite"/>
    </source>
</evidence>
<dbReference type="InterPro" id="IPR001943">
    <property type="entry name" value="UVR_dom"/>
</dbReference>
<dbReference type="GO" id="GO:0003723">
    <property type="term" value="F:RNA binding"/>
    <property type="evidence" value="ECO:0007669"/>
    <property type="project" value="TreeGrafter"/>
</dbReference>
<proteinExistence type="predicted"/>
<accession>A0AAW1PBN9</accession>
<dbReference type="InterPro" id="IPR014014">
    <property type="entry name" value="RNA_helicase_DEAD_Q_motif"/>
</dbReference>
<evidence type="ECO:0000259" key="10">
    <source>
        <dbReference type="PROSITE" id="PS51195"/>
    </source>
</evidence>
<dbReference type="GO" id="GO:0003724">
    <property type="term" value="F:RNA helicase activity"/>
    <property type="evidence" value="ECO:0007669"/>
    <property type="project" value="UniProtKB-EC"/>
</dbReference>
<keyword evidence="12" id="KW-1185">Reference proteome</keyword>
<dbReference type="SMART" id="SM00487">
    <property type="entry name" value="DEXDc"/>
    <property type="match status" value="1"/>
</dbReference>
<dbReference type="PANTHER" id="PTHR47963:SF8">
    <property type="entry name" value="ATP-DEPENDENT RNA HELICASE DEAD"/>
    <property type="match status" value="1"/>
</dbReference>
<dbReference type="EMBL" id="JALJOQ010000039">
    <property type="protein sequence ID" value="KAK9806017.1"/>
    <property type="molecule type" value="Genomic_DNA"/>
</dbReference>
<dbReference type="PROSITE" id="PS51192">
    <property type="entry name" value="HELICASE_ATP_BIND_1"/>
    <property type="match status" value="1"/>
</dbReference>
<sequence>MAGDVLQRIQRPGPCSLHAPTCRRFLKQPQIRPLLQSRLSPARAHSQPGSSKGQAASADTNQLQTRLNIAIAAEDYGAAASIRDQLERLGGAETRAVLDWRELGIVDWLAQRAERLGFNYPTRVQQETLRAINTGQDVIVHAQTGSGKTLSYLLPLLTSLDYPPHTYPDDLKGPQLLVLVPTRELGVQQALLVFQLLGGSLNRGIPGNRANIFTFTGPRGIQVKGLLDKEEVLLAKNSGSLRGAHVVIATPDAVAEAVSAPDAVPVLGRLKALAVDEADACLQDSPAAMELVMTKACCQPQQKKPQVVFAGATVKVEACELAAQMGWLHQPQTVTVSPSTAVPLSVSQRFICTSPERKLAVLTRQIRADLEMQGSDKEPPRVMVFAENEEAAVAAAEPLRAALWGDHKLAVLLPHGLEPIQAMHAFRDNKATFLLATPAAARGLDLPAVSHVYNLSPPADAVEYLHRAGRVGRIGASTPGTVTTLVTPEEQPQLDSIAGELQLDIQQQQEPAFTPASADDNAELAKRNLEDLYRLF</sequence>
<dbReference type="Proteomes" id="UP001465755">
    <property type="component" value="Unassembled WGS sequence"/>
</dbReference>
<reference evidence="11 12" key="1">
    <citation type="journal article" date="2024" name="Nat. Commun.">
        <title>Phylogenomics reveals the evolutionary origins of lichenization in chlorophyte algae.</title>
        <authorList>
            <person name="Puginier C."/>
            <person name="Libourel C."/>
            <person name="Otte J."/>
            <person name="Skaloud P."/>
            <person name="Haon M."/>
            <person name="Grisel S."/>
            <person name="Petersen M."/>
            <person name="Berrin J.G."/>
            <person name="Delaux P.M."/>
            <person name="Dal Grande F."/>
            <person name="Keller J."/>
        </authorList>
    </citation>
    <scope>NUCLEOTIDE SEQUENCE [LARGE SCALE GENOMIC DNA]</scope>
    <source>
        <strain evidence="11 12">SAG 2036</strain>
    </source>
</reference>
<dbReference type="InterPro" id="IPR001650">
    <property type="entry name" value="Helicase_C-like"/>
</dbReference>
<dbReference type="GO" id="GO:0016787">
    <property type="term" value="F:hydrolase activity"/>
    <property type="evidence" value="ECO:0007669"/>
    <property type="project" value="UniProtKB-KW"/>
</dbReference>
<dbReference type="SMART" id="SM00490">
    <property type="entry name" value="HELICc"/>
    <property type="match status" value="1"/>
</dbReference>
<evidence type="ECO:0000256" key="1">
    <source>
        <dbReference type="ARBA" id="ARBA00012552"/>
    </source>
</evidence>
<evidence type="ECO:0000259" key="9">
    <source>
        <dbReference type="PROSITE" id="PS51194"/>
    </source>
</evidence>
<evidence type="ECO:0000259" key="8">
    <source>
        <dbReference type="PROSITE" id="PS51192"/>
    </source>
</evidence>
<dbReference type="Pfam" id="PF00271">
    <property type="entry name" value="Helicase_C"/>
    <property type="match status" value="1"/>
</dbReference>
<dbReference type="InterPro" id="IPR011545">
    <property type="entry name" value="DEAD/DEAH_box_helicase_dom"/>
</dbReference>
<dbReference type="SUPFAM" id="SSF52540">
    <property type="entry name" value="P-loop containing nucleoside triphosphate hydrolases"/>
    <property type="match status" value="1"/>
</dbReference>
<feature type="compositionally biased region" description="Polar residues" evidence="7">
    <location>
        <begin position="47"/>
        <end position="60"/>
    </location>
</feature>
<name>A0AAW1PBN9_9CHLO</name>
<evidence type="ECO:0000313" key="11">
    <source>
        <dbReference type="EMBL" id="KAK9806017.1"/>
    </source>
</evidence>
<dbReference type="Pfam" id="PF02151">
    <property type="entry name" value="UVR"/>
    <property type="match status" value="1"/>
</dbReference>
<organism evidence="11 12">
    <name type="scientific">Symbiochloris irregularis</name>
    <dbReference type="NCBI Taxonomy" id="706552"/>
    <lineage>
        <taxon>Eukaryota</taxon>
        <taxon>Viridiplantae</taxon>
        <taxon>Chlorophyta</taxon>
        <taxon>core chlorophytes</taxon>
        <taxon>Trebouxiophyceae</taxon>
        <taxon>Trebouxiales</taxon>
        <taxon>Trebouxiaceae</taxon>
        <taxon>Symbiochloris</taxon>
    </lineage>
</organism>
<feature type="region of interest" description="Disordered" evidence="7">
    <location>
        <begin position="39"/>
        <end position="60"/>
    </location>
</feature>
<dbReference type="InterPro" id="IPR050547">
    <property type="entry name" value="DEAD_box_RNA_helicases"/>
</dbReference>
<keyword evidence="3" id="KW-0378">Hydrolase</keyword>
<feature type="domain" description="Helicase ATP-binding" evidence="8">
    <location>
        <begin position="129"/>
        <end position="332"/>
    </location>
</feature>
<dbReference type="InterPro" id="IPR027417">
    <property type="entry name" value="P-loop_NTPase"/>
</dbReference>
<gene>
    <name evidence="11" type="ORF">WJX73_005384</name>
</gene>
<evidence type="ECO:0000313" key="12">
    <source>
        <dbReference type="Proteomes" id="UP001465755"/>
    </source>
</evidence>
<dbReference type="PROSITE" id="PS51194">
    <property type="entry name" value="HELICASE_CTER"/>
    <property type="match status" value="1"/>
</dbReference>
<evidence type="ECO:0000256" key="6">
    <source>
        <dbReference type="PROSITE-ProRule" id="PRU00552"/>
    </source>
</evidence>
<feature type="domain" description="DEAD-box RNA helicase Q" evidence="10">
    <location>
        <begin position="98"/>
        <end position="126"/>
    </location>
</feature>
<comment type="caution">
    <text evidence="11">The sequence shown here is derived from an EMBL/GenBank/DDBJ whole genome shotgun (WGS) entry which is preliminary data.</text>
</comment>
<feature type="domain" description="Helicase C-terminal" evidence="9">
    <location>
        <begin position="365"/>
        <end position="530"/>
    </location>
</feature>
<dbReference type="Gene3D" id="3.40.50.300">
    <property type="entry name" value="P-loop containing nucleotide triphosphate hydrolases"/>
    <property type="match status" value="2"/>
</dbReference>
<keyword evidence="2" id="KW-0547">Nucleotide-binding</keyword>
<evidence type="ECO:0000256" key="5">
    <source>
        <dbReference type="ARBA" id="ARBA00022840"/>
    </source>
</evidence>